<accession>A0A2W7SSN4</accession>
<evidence type="ECO:0000313" key="4">
    <source>
        <dbReference type="Proteomes" id="UP000249538"/>
    </source>
</evidence>
<reference evidence="3 4" key="1">
    <citation type="submission" date="2018-06" db="EMBL/GenBank/DDBJ databases">
        <title>Genomic Encyclopedia of Archaeal and Bacterial Type Strains, Phase II (KMG-II): from individual species to whole genera.</title>
        <authorList>
            <person name="Goeker M."/>
        </authorList>
    </citation>
    <scope>NUCLEOTIDE SEQUENCE [LARGE SCALE GENOMIC DNA]</scope>
    <source>
        <strain evidence="3 4">DSM 18774</strain>
    </source>
</reference>
<keyword evidence="1" id="KW-0812">Transmembrane</keyword>
<dbReference type="RefSeq" id="WP_245941415.1">
    <property type="nucleotide sequence ID" value="NZ_QKZS01000006.1"/>
</dbReference>
<sequence>MRIDQAVEWPTVFLLIATYALWLLGTTLLTGLWLPLGIVATGIAIAQFSSLQHEALHGHPFRSERLNEALVFPALALTVPYRRFRDSHLQHHHDPLLTDPYDDPESNYFDPAVWARLSGPARTVLRLNNTLLGRIVIGPILGNILWLMGDLRLMRQGDAAVKQAWLLHLAGLIPVALWLSQAAMSWGGYLLAAWVGHGLLKIRTFLEHRAHEAARARTVVIEDRGPLALLFLNNNLHVVHHMHPKVPWYRLPSIYAANREHYLRRNAGYVYRSYAEIFGLHLLRAKDPVPHPLWPFGSGQTAEDRGIAGIVEERHAGLAGTVAQQG</sequence>
<evidence type="ECO:0000313" key="3">
    <source>
        <dbReference type="EMBL" id="PZX53672.1"/>
    </source>
</evidence>
<evidence type="ECO:0000259" key="2">
    <source>
        <dbReference type="Pfam" id="PF00487"/>
    </source>
</evidence>
<gene>
    <name evidence="3" type="ORF">LX76_02311</name>
</gene>
<name>A0A2W7SSN4_9RHOB</name>
<dbReference type="GO" id="GO:0006629">
    <property type="term" value="P:lipid metabolic process"/>
    <property type="evidence" value="ECO:0007669"/>
    <property type="project" value="InterPro"/>
</dbReference>
<organism evidence="3 4">
    <name type="scientific">Cereibacter changlensis</name>
    <dbReference type="NCBI Taxonomy" id="402884"/>
    <lineage>
        <taxon>Bacteria</taxon>
        <taxon>Pseudomonadati</taxon>
        <taxon>Pseudomonadota</taxon>
        <taxon>Alphaproteobacteria</taxon>
        <taxon>Rhodobacterales</taxon>
        <taxon>Paracoccaceae</taxon>
        <taxon>Cereibacter</taxon>
    </lineage>
</organism>
<keyword evidence="1" id="KW-0472">Membrane</keyword>
<dbReference type="AlphaFoldDB" id="A0A2W7SSN4"/>
<proteinExistence type="predicted"/>
<evidence type="ECO:0000256" key="1">
    <source>
        <dbReference type="SAM" id="Phobius"/>
    </source>
</evidence>
<feature type="domain" description="Fatty acid desaturase" evidence="2">
    <location>
        <begin position="33"/>
        <end position="271"/>
    </location>
</feature>
<protein>
    <submittedName>
        <fullName evidence="3">Fatty acid desaturase</fullName>
    </submittedName>
</protein>
<feature type="transmembrane region" description="Helical" evidence="1">
    <location>
        <begin position="12"/>
        <end position="34"/>
    </location>
</feature>
<comment type="caution">
    <text evidence="3">The sequence shown here is derived from an EMBL/GenBank/DDBJ whole genome shotgun (WGS) entry which is preliminary data.</text>
</comment>
<keyword evidence="1" id="KW-1133">Transmembrane helix</keyword>
<dbReference type="InterPro" id="IPR005804">
    <property type="entry name" value="FA_desaturase_dom"/>
</dbReference>
<dbReference type="EMBL" id="QKZS01000006">
    <property type="protein sequence ID" value="PZX53672.1"/>
    <property type="molecule type" value="Genomic_DNA"/>
</dbReference>
<dbReference type="Proteomes" id="UP000249538">
    <property type="component" value="Unassembled WGS sequence"/>
</dbReference>
<dbReference type="Pfam" id="PF00487">
    <property type="entry name" value="FA_desaturase"/>
    <property type="match status" value="1"/>
</dbReference>